<dbReference type="SUPFAM" id="SSF48403">
    <property type="entry name" value="Ankyrin repeat"/>
    <property type="match status" value="1"/>
</dbReference>
<dbReference type="OrthoDB" id="9995210at2759"/>
<accession>A0A485KFT8</accession>
<name>A0A485KFT8_9STRA</name>
<evidence type="ECO:0000313" key="5">
    <source>
        <dbReference type="EMBL" id="VFT83828.1"/>
    </source>
</evidence>
<dbReference type="InterPro" id="IPR002110">
    <property type="entry name" value="Ankyrin_rpt"/>
</dbReference>
<dbReference type="Proteomes" id="UP000332933">
    <property type="component" value="Unassembled WGS sequence"/>
</dbReference>
<evidence type="ECO:0000256" key="2">
    <source>
        <dbReference type="ARBA" id="ARBA00023043"/>
    </source>
</evidence>
<feature type="repeat" description="ANK" evidence="3">
    <location>
        <begin position="160"/>
        <end position="181"/>
    </location>
</feature>
<sequence>MRRGRSQLHRQRGRDATTCCYASRQEGSVYAAPCVRQHRRQLRQQGRRGETALGIAKAAASIDACGSLNPTAVSMVKSLCRRPELKVDMALVVWAVKHDIIKVVAELFARSDVDVPAIQAPISNPSKTKLFMHAVQFAPIEAVCILSQRRGFNVNQTNKNGDTALHLAAAQYRLDVIQVLLACDGIDVHLMNVHGTTVLMAMMPTLYSTNRVVAFVERLQCVEALFRTHNDSTLINHKNEHGHTALSLLLLYISNEQGKSKTRSSKSQVAFSNLVTTICQHSALDVNVDLPCSEHFGSLDSEVDGDSLTRFKGLSFSFQSLPAVSWVLALDLTDAARVLLRRSGSEIHMSKAPPIMFAVAFALADIVREMCQRPGVGLDSIRHETTGDTLLHMAAKQGRVDTLDVTLQRKLWNEYMLEPLIYN</sequence>
<evidence type="ECO:0000256" key="1">
    <source>
        <dbReference type="ARBA" id="ARBA00022737"/>
    </source>
</evidence>
<dbReference type="Pfam" id="PF12796">
    <property type="entry name" value="Ank_2"/>
    <property type="match status" value="1"/>
</dbReference>
<dbReference type="AlphaFoldDB" id="A0A485KFT8"/>
<dbReference type="Gene3D" id="1.25.40.20">
    <property type="entry name" value="Ankyrin repeat-containing domain"/>
    <property type="match status" value="2"/>
</dbReference>
<dbReference type="EMBL" id="CAADRA010003450">
    <property type="protein sequence ID" value="VFT83828.1"/>
    <property type="molecule type" value="Genomic_DNA"/>
</dbReference>
<reference evidence="5 6" key="1">
    <citation type="submission" date="2019-03" db="EMBL/GenBank/DDBJ databases">
        <authorList>
            <person name="Gaulin E."/>
            <person name="Dumas B."/>
        </authorList>
    </citation>
    <scope>NUCLEOTIDE SEQUENCE [LARGE SCALE GENOMIC DNA]</scope>
    <source>
        <strain evidence="5">CBS 568.67</strain>
    </source>
</reference>
<dbReference type="InterPro" id="IPR036770">
    <property type="entry name" value="Ankyrin_rpt-contain_sf"/>
</dbReference>
<proteinExistence type="predicted"/>
<keyword evidence="6" id="KW-1185">Reference proteome</keyword>
<evidence type="ECO:0000256" key="3">
    <source>
        <dbReference type="PROSITE-ProRule" id="PRU00023"/>
    </source>
</evidence>
<keyword evidence="2 3" id="KW-0040">ANK repeat</keyword>
<dbReference type="PROSITE" id="PS50297">
    <property type="entry name" value="ANK_REP_REGION"/>
    <property type="match status" value="1"/>
</dbReference>
<dbReference type="PANTHER" id="PTHR24166">
    <property type="entry name" value="ROLLING PEBBLES, ISOFORM B"/>
    <property type="match status" value="1"/>
</dbReference>
<reference evidence="4" key="2">
    <citation type="submission" date="2019-06" db="EMBL/GenBank/DDBJ databases">
        <title>Genomics analysis of Aphanomyces spp. identifies a new class of oomycete effector associated with host adaptation.</title>
        <authorList>
            <person name="Gaulin E."/>
        </authorList>
    </citation>
    <scope>NUCLEOTIDE SEQUENCE</scope>
    <source>
        <strain evidence="4">CBS 578.67</strain>
    </source>
</reference>
<gene>
    <name evidence="5" type="primary">Aste57867_6871</name>
    <name evidence="4" type="ORF">As57867_006850</name>
    <name evidence="5" type="ORF">ASTE57867_6871</name>
</gene>
<evidence type="ECO:0000313" key="4">
    <source>
        <dbReference type="EMBL" id="KAF0705959.1"/>
    </source>
</evidence>
<dbReference type="PROSITE" id="PS50088">
    <property type="entry name" value="ANK_REPEAT"/>
    <property type="match status" value="1"/>
</dbReference>
<dbReference type="SMART" id="SM00248">
    <property type="entry name" value="ANK"/>
    <property type="match status" value="4"/>
</dbReference>
<protein>
    <submittedName>
        <fullName evidence="5">Aste57867_6871 protein</fullName>
    </submittedName>
</protein>
<dbReference type="InterPro" id="IPR050889">
    <property type="entry name" value="Dendritic_Spine_Reg/Scaffold"/>
</dbReference>
<keyword evidence="1" id="KW-0677">Repeat</keyword>
<organism evidence="5 6">
    <name type="scientific">Aphanomyces stellatus</name>
    <dbReference type="NCBI Taxonomy" id="120398"/>
    <lineage>
        <taxon>Eukaryota</taxon>
        <taxon>Sar</taxon>
        <taxon>Stramenopiles</taxon>
        <taxon>Oomycota</taxon>
        <taxon>Saprolegniomycetes</taxon>
        <taxon>Saprolegniales</taxon>
        <taxon>Verrucalvaceae</taxon>
        <taxon>Aphanomyces</taxon>
    </lineage>
</organism>
<dbReference type="PANTHER" id="PTHR24166:SF48">
    <property type="entry name" value="PROTEIN VAPYRIN"/>
    <property type="match status" value="1"/>
</dbReference>
<evidence type="ECO:0000313" key="6">
    <source>
        <dbReference type="Proteomes" id="UP000332933"/>
    </source>
</evidence>
<dbReference type="EMBL" id="VJMH01003438">
    <property type="protein sequence ID" value="KAF0705959.1"/>
    <property type="molecule type" value="Genomic_DNA"/>
</dbReference>